<keyword evidence="3" id="KW-1185">Reference proteome</keyword>
<dbReference type="OrthoDB" id="10537712at2759"/>
<evidence type="ECO:0000313" key="2">
    <source>
        <dbReference type="EMBL" id="CAB9529154.1"/>
    </source>
</evidence>
<dbReference type="Proteomes" id="UP001153069">
    <property type="component" value="Unassembled WGS sequence"/>
</dbReference>
<sequence>MTDVYDGLNEEDKGRVLVLAVGKLEYEALDSEFCKGSFGMCHDAEEDPWWNSWSAEQRDVFFFYRSNGTEWTYFCQYSMNDYLDQFESTVEDLIRMASGATTSTGATVDGESGEDTGSGEDTESEEPSGSLAIDVSWKAFILFLFGMALTR</sequence>
<comment type="caution">
    <text evidence="2">The sequence shown here is derived from an EMBL/GenBank/DDBJ whole genome shotgun (WGS) entry which is preliminary data.</text>
</comment>
<evidence type="ECO:0000313" key="3">
    <source>
        <dbReference type="Proteomes" id="UP001153069"/>
    </source>
</evidence>
<evidence type="ECO:0000256" key="1">
    <source>
        <dbReference type="SAM" id="MobiDB-lite"/>
    </source>
</evidence>
<dbReference type="EMBL" id="CAICTM010002412">
    <property type="protein sequence ID" value="CAB9529154.1"/>
    <property type="molecule type" value="Genomic_DNA"/>
</dbReference>
<feature type="compositionally biased region" description="Acidic residues" evidence="1">
    <location>
        <begin position="111"/>
        <end position="126"/>
    </location>
</feature>
<organism evidence="2 3">
    <name type="scientific">Seminavis robusta</name>
    <dbReference type="NCBI Taxonomy" id="568900"/>
    <lineage>
        <taxon>Eukaryota</taxon>
        <taxon>Sar</taxon>
        <taxon>Stramenopiles</taxon>
        <taxon>Ochrophyta</taxon>
        <taxon>Bacillariophyta</taxon>
        <taxon>Bacillariophyceae</taxon>
        <taxon>Bacillariophycidae</taxon>
        <taxon>Naviculales</taxon>
        <taxon>Naviculaceae</taxon>
        <taxon>Seminavis</taxon>
    </lineage>
</organism>
<name>A0A9N8F207_9STRA</name>
<proteinExistence type="predicted"/>
<gene>
    <name evidence="2" type="ORF">SEMRO_2414_G326810.1</name>
</gene>
<protein>
    <submittedName>
        <fullName evidence="2">Uncharacterized protein</fullName>
    </submittedName>
</protein>
<reference evidence="2" key="1">
    <citation type="submission" date="2020-06" db="EMBL/GenBank/DDBJ databases">
        <authorList>
            <consortium name="Plant Systems Biology data submission"/>
        </authorList>
    </citation>
    <scope>NUCLEOTIDE SEQUENCE</scope>
    <source>
        <strain evidence="2">D6</strain>
    </source>
</reference>
<dbReference type="AlphaFoldDB" id="A0A9N8F207"/>
<feature type="region of interest" description="Disordered" evidence="1">
    <location>
        <begin position="102"/>
        <end position="129"/>
    </location>
</feature>
<accession>A0A9N8F207</accession>